<keyword evidence="7 8" id="KW-0472">Membrane</keyword>
<evidence type="ECO:0000313" key="9">
    <source>
        <dbReference type="EMBL" id="ERL50650.1"/>
    </source>
</evidence>
<dbReference type="PATRIC" id="fig|1178482.3.peg.3746"/>
<dbReference type="RefSeq" id="WP_021820703.1">
    <property type="nucleotide sequence ID" value="NZ_AVBC01000039.1"/>
</dbReference>
<evidence type="ECO:0000256" key="7">
    <source>
        <dbReference type="ARBA" id="ARBA00023136"/>
    </source>
</evidence>
<evidence type="ECO:0000256" key="6">
    <source>
        <dbReference type="ARBA" id="ARBA00022989"/>
    </source>
</evidence>
<dbReference type="Pfam" id="PF01925">
    <property type="entry name" value="TauE"/>
    <property type="match status" value="1"/>
</dbReference>
<keyword evidence="6 8" id="KW-1133">Transmembrane helix</keyword>
<feature type="transmembrane region" description="Helical" evidence="8">
    <location>
        <begin position="179"/>
        <end position="198"/>
    </location>
</feature>
<dbReference type="InterPro" id="IPR002781">
    <property type="entry name" value="TM_pro_TauE-like"/>
</dbReference>
<feature type="transmembrane region" description="Helical" evidence="8">
    <location>
        <begin position="143"/>
        <end position="167"/>
    </location>
</feature>
<dbReference type="PANTHER" id="PTHR30269">
    <property type="entry name" value="TRANSMEMBRANE PROTEIN YFCA"/>
    <property type="match status" value="1"/>
</dbReference>
<evidence type="ECO:0000256" key="1">
    <source>
        <dbReference type="ARBA" id="ARBA00004651"/>
    </source>
</evidence>
<keyword evidence="5 8" id="KW-0812">Transmembrane</keyword>
<dbReference type="PANTHER" id="PTHR30269:SF37">
    <property type="entry name" value="MEMBRANE TRANSPORTER PROTEIN"/>
    <property type="match status" value="1"/>
</dbReference>
<protein>
    <recommendedName>
        <fullName evidence="8">Probable membrane transporter protein</fullName>
    </recommendedName>
</protein>
<evidence type="ECO:0000256" key="2">
    <source>
        <dbReference type="ARBA" id="ARBA00009142"/>
    </source>
</evidence>
<feature type="transmembrane region" description="Helical" evidence="8">
    <location>
        <begin position="234"/>
        <end position="255"/>
    </location>
</feature>
<name>W1N6T0_9GAMM</name>
<reference evidence="9 10" key="1">
    <citation type="submission" date="2013-08" db="EMBL/GenBank/DDBJ databases">
        <title>draft genome of Halomonas huanghegensis, strain BJGMM-B45T.</title>
        <authorList>
            <person name="Miao C."/>
            <person name="Wan Y."/>
            <person name="Jin W."/>
        </authorList>
    </citation>
    <scope>NUCLEOTIDE SEQUENCE [LARGE SCALE GENOMIC DNA]</scope>
    <source>
        <strain evidence="9 10">BJGMM-B45</strain>
    </source>
</reference>
<feature type="transmembrane region" description="Helical" evidence="8">
    <location>
        <begin position="62"/>
        <end position="80"/>
    </location>
</feature>
<dbReference type="Proteomes" id="UP000019113">
    <property type="component" value="Unassembled WGS sequence"/>
</dbReference>
<evidence type="ECO:0000256" key="3">
    <source>
        <dbReference type="ARBA" id="ARBA00022448"/>
    </source>
</evidence>
<sequence length="256" mass="27393">MLEWLCDFWQGWWVWSELTPLNWLGVGLALALGAFVQRTTGFGMAVVGAPLILLVAPRLVPVVLVFYGLLVSCLVVRRYWQQVEMRDISTALIGKVPGTILGVWLLVIAPMAILELLIAGIVLFAVVVTLFRWRLPVNRVSMFGAGFVSGIFGSVAAIGGPPMVLLMHGMPMERLRGNLAAFFLISSIMTLAALATMAGQVHFWTLGVSLSFLPLVVAGHALGAVLAPYIPRGLLQAGSLGLCALAAFSLLVKALG</sequence>
<dbReference type="STRING" id="1178482.AR456_07185"/>
<comment type="caution">
    <text evidence="9">The sequence shown here is derived from an EMBL/GenBank/DDBJ whole genome shotgun (WGS) entry which is preliminary data.</text>
</comment>
<feature type="transmembrane region" description="Helical" evidence="8">
    <location>
        <begin position="101"/>
        <end position="131"/>
    </location>
</feature>
<evidence type="ECO:0000256" key="5">
    <source>
        <dbReference type="ARBA" id="ARBA00022692"/>
    </source>
</evidence>
<evidence type="ECO:0000256" key="8">
    <source>
        <dbReference type="RuleBase" id="RU363041"/>
    </source>
</evidence>
<organism evidence="9 10">
    <name type="scientific">Halomonas huangheensis</name>
    <dbReference type="NCBI Taxonomy" id="1178482"/>
    <lineage>
        <taxon>Bacteria</taxon>
        <taxon>Pseudomonadati</taxon>
        <taxon>Pseudomonadota</taxon>
        <taxon>Gammaproteobacteria</taxon>
        <taxon>Oceanospirillales</taxon>
        <taxon>Halomonadaceae</taxon>
        <taxon>Halomonas</taxon>
    </lineage>
</organism>
<proteinExistence type="inferred from homology"/>
<dbReference type="eggNOG" id="COG0730">
    <property type="taxonomic scope" value="Bacteria"/>
</dbReference>
<feature type="transmembrane region" description="Helical" evidence="8">
    <location>
        <begin position="12"/>
        <end position="32"/>
    </location>
</feature>
<keyword evidence="3" id="KW-0813">Transport</keyword>
<feature type="transmembrane region" description="Helical" evidence="8">
    <location>
        <begin position="204"/>
        <end position="227"/>
    </location>
</feature>
<dbReference type="GO" id="GO:0005886">
    <property type="term" value="C:plasma membrane"/>
    <property type="evidence" value="ECO:0007669"/>
    <property type="project" value="UniProtKB-SubCell"/>
</dbReference>
<comment type="similarity">
    <text evidence="2 8">Belongs to the 4-toluene sulfonate uptake permease (TSUP) (TC 2.A.102) family.</text>
</comment>
<dbReference type="KEGG" id="hhu:AR456_07185"/>
<gene>
    <name evidence="9" type="ORF">BJB45_05830</name>
</gene>
<evidence type="ECO:0000256" key="4">
    <source>
        <dbReference type="ARBA" id="ARBA00022475"/>
    </source>
</evidence>
<dbReference type="AlphaFoldDB" id="W1N6T0"/>
<dbReference type="OrthoDB" id="5472127at2"/>
<dbReference type="InterPro" id="IPR052017">
    <property type="entry name" value="TSUP"/>
</dbReference>
<dbReference type="EMBL" id="AVBC01000039">
    <property type="protein sequence ID" value="ERL50650.1"/>
    <property type="molecule type" value="Genomic_DNA"/>
</dbReference>
<keyword evidence="10" id="KW-1185">Reference proteome</keyword>
<accession>W1N6T0</accession>
<evidence type="ECO:0000313" key="10">
    <source>
        <dbReference type="Proteomes" id="UP000019113"/>
    </source>
</evidence>
<keyword evidence="4 8" id="KW-1003">Cell membrane</keyword>
<comment type="subcellular location">
    <subcellularLocation>
        <location evidence="1 8">Cell membrane</location>
        <topology evidence="1 8">Multi-pass membrane protein</topology>
    </subcellularLocation>
</comment>